<dbReference type="EMBL" id="ML170176">
    <property type="protein sequence ID" value="TDL22182.1"/>
    <property type="molecule type" value="Genomic_DNA"/>
</dbReference>
<gene>
    <name evidence="12" type="ORF">BD410DRAFT_828617</name>
</gene>
<dbReference type="GO" id="GO:0046872">
    <property type="term" value="F:metal ion binding"/>
    <property type="evidence" value="ECO:0007669"/>
    <property type="project" value="UniProtKB-UniRule"/>
</dbReference>
<keyword evidence="7 9" id="KW-0234">DNA repair</keyword>
<dbReference type="Gene3D" id="3.30.210.10">
    <property type="entry name" value="DNA polymerase, thumb domain"/>
    <property type="match status" value="1"/>
</dbReference>
<comment type="catalytic activity">
    <reaction evidence="8 9">
        <text>DNA(n) + a 2'-deoxyribonucleoside 5'-triphosphate = DNA(n+1) + diphosphate</text>
        <dbReference type="Rhea" id="RHEA:22508"/>
        <dbReference type="Rhea" id="RHEA-COMP:17339"/>
        <dbReference type="Rhea" id="RHEA-COMP:17340"/>
        <dbReference type="ChEBI" id="CHEBI:33019"/>
        <dbReference type="ChEBI" id="CHEBI:61560"/>
        <dbReference type="ChEBI" id="CHEBI:173112"/>
        <dbReference type="EC" id="2.7.7.7"/>
    </reaction>
</comment>
<feature type="domain" description="DNA-directed DNA polymerase X" evidence="11">
    <location>
        <begin position="53"/>
        <end position="442"/>
    </location>
</feature>
<evidence type="ECO:0000256" key="6">
    <source>
        <dbReference type="ARBA" id="ARBA00022932"/>
    </source>
</evidence>
<keyword evidence="4" id="KW-0235">DNA replication</keyword>
<evidence type="ECO:0000256" key="9">
    <source>
        <dbReference type="RuleBase" id="RU366014"/>
    </source>
</evidence>
<keyword evidence="1" id="KW-0237">DNA synthesis</keyword>
<dbReference type="PANTHER" id="PTHR11276">
    <property type="entry name" value="DNA POLYMERASE TYPE-X FAMILY MEMBER"/>
    <property type="match status" value="1"/>
</dbReference>
<accession>A0A4Y7Q4T0</accession>
<dbReference type="InterPro" id="IPR018944">
    <property type="entry name" value="DNA_pol_lambd_fingers_domain"/>
</dbReference>
<comment type="function">
    <text evidence="9">DNA polymerase that functions in several pathways of DNA repair. Involved in base excision repair (BER) responsible for repair of lesions that give rise to abasic (AP) sites in DNA. Also contributes to DNA double-strand break repair by non-homologous end joining and homologous recombination. Has both template-dependent and template-independent (terminal transferase) DNA polymerase activities. Has also a 5'-deoxyribose-5-phosphate lyase (dRP lyase) activity.</text>
</comment>
<dbReference type="PANTHER" id="PTHR11276:SF28">
    <property type="entry name" value="DNA POLYMERASE LAMBDA"/>
    <property type="match status" value="1"/>
</dbReference>
<evidence type="ECO:0000256" key="10">
    <source>
        <dbReference type="SAM" id="MobiDB-lite"/>
    </source>
</evidence>
<dbReference type="AlphaFoldDB" id="A0A4Y7Q4T0"/>
<dbReference type="GO" id="GO:0006303">
    <property type="term" value="P:double-strand break repair via nonhomologous end joining"/>
    <property type="evidence" value="ECO:0007669"/>
    <property type="project" value="TreeGrafter"/>
</dbReference>
<dbReference type="Pfam" id="PF14792">
    <property type="entry name" value="DNA_pol_B_palm"/>
    <property type="match status" value="1"/>
</dbReference>
<evidence type="ECO:0000256" key="8">
    <source>
        <dbReference type="ARBA" id="ARBA00049244"/>
    </source>
</evidence>
<dbReference type="InterPro" id="IPR028207">
    <property type="entry name" value="DNA_pol_B_palm_palm"/>
</dbReference>
<keyword evidence="13" id="KW-1185">Reference proteome</keyword>
<comment type="subcellular location">
    <subcellularLocation>
        <location evidence="9">Nucleus</location>
    </subcellularLocation>
</comment>
<dbReference type="SUPFAM" id="SSF47802">
    <property type="entry name" value="DNA polymerase beta, N-terminal domain-like"/>
    <property type="match status" value="1"/>
</dbReference>
<evidence type="ECO:0000256" key="4">
    <source>
        <dbReference type="ARBA" id="ARBA00022705"/>
    </source>
</evidence>
<evidence type="ECO:0000256" key="7">
    <source>
        <dbReference type="ARBA" id="ARBA00023204"/>
    </source>
</evidence>
<dbReference type="PRINTS" id="PR00870">
    <property type="entry name" value="DNAPOLXBETA"/>
</dbReference>
<dbReference type="GO" id="GO:0005634">
    <property type="term" value="C:nucleus"/>
    <property type="evidence" value="ECO:0007669"/>
    <property type="project" value="UniProtKB-SubCell"/>
</dbReference>
<dbReference type="Gene3D" id="1.10.150.20">
    <property type="entry name" value="5' to 3' exonuclease, C-terminal subdomain"/>
    <property type="match status" value="1"/>
</dbReference>
<keyword evidence="6 9" id="KW-0239">DNA-directed DNA polymerase</keyword>
<reference evidence="12 13" key="1">
    <citation type="submission" date="2018-06" db="EMBL/GenBank/DDBJ databases">
        <title>A transcriptomic atlas of mushroom development highlights an independent origin of complex multicellularity.</title>
        <authorList>
            <consortium name="DOE Joint Genome Institute"/>
            <person name="Krizsan K."/>
            <person name="Almasi E."/>
            <person name="Merenyi Z."/>
            <person name="Sahu N."/>
            <person name="Viragh M."/>
            <person name="Koszo T."/>
            <person name="Mondo S."/>
            <person name="Kiss B."/>
            <person name="Balint B."/>
            <person name="Kues U."/>
            <person name="Barry K."/>
            <person name="Hegedus J.C."/>
            <person name="Henrissat B."/>
            <person name="Johnson J."/>
            <person name="Lipzen A."/>
            <person name="Ohm R."/>
            <person name="Nagy I."/>
            <person name="Pangilinan J."/>
            <person name="Yan J."/>
            <person name="Xiong Y."/>
            <person name="Grigoriev I.V."/>
            <person name="Hibbett D.S."/>
            <person name="Nagy L.G."/>
        </authorList>
    </citation>
    <scope>NUCLEOTIDE SEQUENCE [LARGE SCALE GENOMIC DNA]</scope>
    <source>
        <strain evidence="12 13">SZMC22713</strain>
    </source>
</reference>
<proteinExistence type="inferred from homology"/>
<name>A0A4Y7Q4T0_9AGAM</name>
<dbReference type="InterPro" id="IPR043519">
    <property type="entry name" value="NT_sf"/>
</dbReference>
<organism evidence="12 13">
    <name type="scientific">Rickenella mellea</name>
    <dbReference type="NCBI Taxonomy" id="50990"/>
    <lineage>
        <taxon>Eukaryota</taxon>
        <taxon>Fungi</taxon>
        <taxon>Dikarya</taxon>
        <taxon>Basidiomycota</taxon>
        <taxon>Agaricomycotina</taxon>
        <taxon>Agaricomycetes</taxon>
        <taxon>Hymenochaetales</taxon>
        <taxon>Rickenellaceae</taxon>
        <taxon>Rickenella</taxon>
    </lineage>
</organism>
<keyword evidence="2 9" id="KW-0808">Transferase</keyword>
<dbReference type="InterPro" id="IPR002054">
    <property type="entry name" value="DNA-dir_DNA_pol_X"/>
</dbReference>
<feature type="region of interest" description="Disordered" evidence="10">
    <location>
        <begin position="449"/>
        <end position="473"/>
    </location>
</feature>
<dbReference type="Pfam" id="PF14716">
    <property type="entry name" value="HHH_8"/>
    <property type="match status" value="1"/>
</dbReference>
<dbReference type="InterPro" id="IPR037160">
    <property type="entry name" value="DNA_Pol_thumb_sf"/>
</dbReference>
<evidence type="ECO:0000256" key="2">
    <source>
        <dbReference type="ARBA" id="ARBA00022679"/>
    </source>
</evidence>
<dbReference type="Pfam" id="PF10391">
    <property type="entry name" value="DNA_pol_lambd_f"/>
    <property type="match status" value="1"/>
</dbReference>
<evidence type="ECO:0000256" key="1">
    <source>
        <dbReference type="ARBA" id="ARBA00022634"/>
    </source>
</evidence>
<evidence type="ECO:0000256" key="3">
    <source>
        <dbReference type="ARBA" id="ARBA00022695"/>
    </source>
</evidence>
<dbReference type="SUPFAM" id="SSF81301">
    <property type="entry name" value="Nucleotidyltransferase"/>
    <property type="match status" value="1"/>
</dbReference>
<dbReference type="VEuPathDB" id="FungiDB:BD410DRAFT_828617"/>
<dbReference type="InterPro" id="IPR029398">
    <property type="entry name" value="PolB_thumb"/>
</dbReference>
<sequence>MLKLLAGYSRATLHPNIHSQSPRATIDICRKEWCYYTTKTPYADPNGPNYAIIKHLTRSLEKEDQSAERNEFKVRAFAGAIKALGQVQEPIRSPEDAKKLYGIGEGIARRIGEYLAGSVPKTPSKSATSVSRDAALAELQTVIGIGPHKAGRLFDDGCKSIEDLRTPAYRYKMTPAVQTALEFVHVVQPRVTREEAERVKSLIKDLIPSEYEIQIIGSYRRAQPTSSDIDIALISPSFDDIPTPTVSVSYSTSGKTSGRPKKLFPDVRSYTNIEQRRNSTLQRDVVTVLEKQGLIAGTFMSGPRKWQGIVRVPGTPPGREDSPANLTENILERLQCILEKKGTFVRMDITLIPHRCSGAALLAMTGDLEFNRHIRTLASKQGLHLNEFGLWRWRPKSADSKRLPDVSEEDTVEGNWEFIVGETEEEVLRELGMNYIEPEKRNFAFIVKSGKQKQLSESKRGRPKTVKSWEQSE</sequence>
<dbReference type="GO" id="GO:0003677">
    <property type="term" value="F:DNA binding"/>
    <property type="evidence" value="ECO:0007669"/>
    <property type="project" value="UniProtKB-UniRule"/>
</dbReference>
<keyword evidence="3 9" id="KW-0548">Nucleotidyltransferase</keyword>
<dbReference type="Gene3D" id="3.30.460.10">
    <property type="entry name" value="Beta Polymerase, domain 2"/>
    <property type="match status" value="1"/>
</dbReference>
<comment type="similarity">
    <text evidence="9">Belongs to the DNA polymerase type-X family.</text>
</comment>
<evidence type="ECO:0000256" key="5">
    <source>
        <dbReference type="ARBA" id="ARBA00022763"/>
    </source>
</evidence>
<dbReference type="SUPFAM" id="SSF81585">
    <property type="entry name" value="PsbU/PolX domain-like"/>
    <property type="match status" value="1"/>
</dbReference>
<dbReference type="Proteomes" id="UP000294933">
    <property type="component" value="Unassembled WGS sequence"/>
</dbReference>
<dbReference type="SMART" id="SM00483">
    <property type="entry name" value="POLXc"/>
    <property type="match status" value="1"/>
</dbReference>
<keyword evidence="9" id="KW-0539">Nucleus</keyword>
<dbReference type="InterPro" id="IPR002008">
    <property type="entry name" value="DNA_pol_X_beta-like"/>
</dbReference>
<dbReference type="Gene3D" id="1.10.150.110">
    <property type="entry name" value="DNA polymerase beta, N-terminal domain-like"/>
    <property type="match status" value="1"/>
</dbReference>
<dbReference type="EC" id="2.7.7.7" evidence="9"/>
<dbReference type="OrthoDB" id="205514at2759"/>
<dbReference type="InterPro" id="IPR027421">
    <property type="entry name" value="DNA_pol_lamdba_lyase_dom_sf"/>
</dbReference>
<dbReference type="GO" id="GO:0003887">
    <property type="term" value="F:DNA-directed DNA polymerase activity"/>
    <property type="evidence" value="ECO:0007669"/>
    <property type="project" value="UniProtKB-UniRule"/>
</dbReference>
<evidence type="ECO:0000313" key="12">
    <source>
        <dbReference type="EMBL" id="TDL22182.1"/>
    </source>
</evidence>
<dbReference type="STRING" id="50990.A0A4Y7Q4T0"/>
<dbReference type="InterPro" id="IPR022312">
    <property type="entry name" value="DNA_pol_X"/>
</dbReference>
<dbReference type="InterPro" id="IPR010996">
    <property type="entry name" value="HHH_MUS81"/>
</dbReference>
<dbReference type="PRINTS" id="PR00869">
    <property type="entry name" value="DNAPOLX"/>
</dbReference>
<protein>
    <recommendedName>
        <fullName evidence="9">DNA polymerase</fullName>
        <ecNumber evidence="9">2.7.7.7</ecNumber>
    </recommendedName>
</protein>
<evidence type="ECO:0000259" key="11">
    <source>
        <dbReference type="SMART" id="SM00483"/>
    </source>
</evidence>
<keyword evidence="5 9" id="KW-0227">DNA damage</keyword>
<evidence type="ECO:0000313" key="13">
    <source>
        <dbReference type="Proteomes" id="UP000294933"/>
    </source>
</evidence>
<dbReference type="Pfam" id="PF14791">
    <property type="entry name" value="DNA_pol_B_thumb"/>
    <property type="match status" value="1"/>
</dbReference>